<dbReference type="AlphaFoldDB" id="U7V2A8"/>
<evidence type="ECO:0000313" key="1">
    <source>
        <dbReference type="EMBL" id="ERT65862.1"/>
    </source>
</evidence>
<organism evidence="1 2">
    <name type="scientific">Rothia aeria F0184</name>
    <dbReference type="NCBI Taxonomy" id="888019"/>
    <lineage>
        <taxon>Bacteria</taxon>
        <taxon>Bacillati</taxon>
        <taxon>Actinomycetota</taxon>
        <taxon>Actinomycetes</taxon>
        <taxon>Micrococcales</taxon>
        <taxon>Micrococcaceae</taxon>
        <taxon>Rothia</taxon>
    </lineage>
</organism>
<sequence>MKILSALRTELGQLSYSFKARISAEFYGMFAAGAPLRSLDRPQNYLRGASS</sequence>
<comment type="caution">
    <text evidence="1">The sequence shown here is derived from an EMBL/GenBank/DDBJ whole genome shotgun (WGS) entry which is preliminary data.</text>
</comment>
<reference evidence="1 2" key="1">
    <citation type="submission" date="2013-08" db="EMBL/GenBank/DDBJ databases">
        <authorList>
            <person name="Weinstock G."/>
            <person name="Sodergren E."/>
            <person name="Wylie T."/>
            <person name="Fulton L."/>
            <person name="Fulton R."/>
            <person name="Fronick C."/>
            <person name="O'Laughlin M."/>
            <person name="Godfrey J."/>
            <person name="Miner T."/>
            <person name="Herter B."/>
            <person name="Appelbaum E."/>
            <person name="Cordes M."/>
            <person name="Lek S."/>
            <person name="Wollam A."/>
            <person name="Pepin K.H."/>
            <person name="Palsikar V.B."/>
            <person name="Mitreva M."/>
            <person name="Wilson R.K."/>
        </authorList>
    </citation>
    <scope>NUCLEOTIDE SEQUENCE [LARGE SCALE GENOMIC DNA]</scope>
    <source>
        <strain evidence="1 2">F0184</strain>
    </source>
</reference>
<name>U7V2A8_9MICC</name>
<dbReference type="EMBL" id="AXZG01000043">
    <property type="protein sequence ID" value="ERT65862.1"/>
    <property type="molecule type" value="Genomic_DNA"/>
</dbReference>
<gene>
    <name evidence="1" type="ORF">HMPREF0742_01474</name>
</gene>
<proteinExistence type="predicted"/>
<protein>
    <submittedName>
        <fullName evidence="1">Uncharacterized protein</fullName>
    </submittedName>
</protein>
<dbReference type="HOGENOM" id="CLU_3103408_0_0_11"/>
<evidence type="ECO:0000313" key="2">
    <source>
        <dbReference type="Proteomes" id="UP000017174"/>
    </source>
</evidence>
<accession>U7V2A8</accession>
<dbReference type="Proteomes" id="UP000017174">
    <property type="component" value="Unassembled WGS sequence"/>
</dbReference>